<proteinExistence type="predicted"/>
<accession>A0A0K0E2R2</accession>
<evidence type="ECO:0000313" key="1">
    <source>
        <dbReference type="WBParaSite" id="SSTP_0000378100.1"/>
    </source>
</evidence>
<name>A0A0K0E2R2_STRER</name>
<protein>
    <submittedName>
        <fullName evidence="1">Uncharacterized protein</fullName>
    </submittedName>
</protein>
<organism evidence="1">
    <name type="scientific">Strongyloides stercoralis</name>
    <name type="common">Threadworm</name>
    <dbReference type="NCBI Taxonomy" id="6248"/>
    <lineage>
        <taxon>Eukaryota</taxon>
        <taxon>Metazoa</taxon>
        <taxon>Ecdysozoa</taxon>
        <taxon>Nematoda</taxon>
        <taxon>Chromadorea</taxon>
        <taxon>Rhabditida</taxon>
        <taxon>Tylenchina</taxon>
        <taxon>Panagrolaimomorpha</taxon>
        <taxon>Strongyloidoidea</taxon>
        <taxon>Strongyloididae</taxon>
        <taxon>Strongyloides</taxon>
    </lineage>
</organism>
<dbReference type="WBParaSite" id="SSTP_0000378100.1">
    <property type="protein sequence ID" value="SSTP_0000378100.1"/>
    <property type="gene ID" value="SSTP_0000378100"/>
</dbReference>
<dbReference type="AlphaFoldDB" id="A0A0K0E2R2"/>
<sequence>MILFIGCIAPMKIITTPSGKVAEKSKDNGIPSQFDKRSVDNMEHPVSLPSFNELEERENEISNMNEVVDYNQKNIVLGKHKINIK</sequence>
<reference evidence="1" key="1">
    <citation type="submission" date="2015-08" db="UniProtKB">
        <authorList>
            <consortium name="WormBaseParasite"/>
        </authorList>
    </citation>
    <scope>IDENTIFICATION</scope>
</reference>